<dbReference type="Pfam" id="PF02321">
    <property type="entry name" value="OEP"/>
    <property type="match status" value="2"/>
</dbReference>
<evidence type="ECO:0000313" key="3">
    <source>
        <dbReference type="EMBL" id="SDY58359.1"/>
    </source>
</evidence>
<keyword evidence="2" id="KW-0472">Membrane</keyword>
<dbReference type="Gene3D" id="2.20.200.10">
    <property type="entry name" value="Outer membrane efflux proteins (OEP)"/>
    <property type="match status" value="1"/>
</dbReference>
<dbReference type="PANTHER" id="PTHR30203:SF33">
    <property type="entry name" value="BLR4455 PROTEIN"/>
    <property type="match status" value="1"/>
</dbReference>
<sequence>MQSLRYKNAVCLSGLMILTACASTAVLRPPEYQVPKVQIDEQYKYASLNWTATDALQPIEADWWQIYHDPMLSQLIQQLNQENLSLRQAEARFRYANALLEQQRAVRQPSLALKASANRSGGKNAASSGQFSSEIQASWIPDVWGRVAKAIEGQQANLEASGAELQAVKLSQQLLATEAYWNIRVLDAQINILQQTQQSYVRSVQILKNQYAAGMIARADVIQAETQLKQVQIQQLEKQRERNLQENILAILQGLGIAQFQLLPQKIVFQVPKLPTQLPSRLLIQRPDVIRAERDLAATHAQLGLAQTAWLPDVSIGLNSAVNSQIFSQLFQSPQYLWSAGLKAAAVLWDGGKRKADIAAAQANHDEKSLAYKQAVLTGLKEVEDALMQSASFRQQQAEQAKLSALAVENERVVTRRYNAGLVSYLEVVSAQNLRLQAEQAALELKQLQLKNTAQLIAALGGNYALS</sequence>
<comment type="similarity">
    <text evidence="1 2">Belongs to the outer membrane factor (OMF) (TC 1.B.17) family.</text>
</comment>
<accession>A0A1H3L2B4</accession>
<dbReference type="STRING" id="595670.SAMN05421643_11550"/>
<name>A0A1H3L2B4_9GAMM</name>
<dbReference type="Gene3D" id="1.20.1600.10">
    <property type="entry name" value="Outer membrane efflux proteins (OEP)"/>
    <property type="match status" value="1"/>
</dbReference>
<feature type="signal peptide" evidence="2">
    <location>
        <begin position="1"/>
        <end position="22"/>
    </location>
</feature>
<dbReference type="RefSeq" id="WP_092691139.1">
    <property type="nucleotide sequence ID" value="NZ_FNPK01000015.1"/>
</dbReference>
<dbReference type="SUPFAM" id="SSF56954">
    <property type="entry name" value="Outer membrane efflux proteins (OEP)"/>
    <property type="match status" value="1"/>
</dbReference>
<gene>
    <name evidence="3" type="ORF">SAMN05421643_11550</name>
</gene>
<dbReference type="GO" id="GO:0009279">
    <property type="term" value="C:cell outer membrane"/>
    <property type="evidence" value="ECO:0007669"/>
    <property type="project" value="UniProtKB-SubCell"/>
</dbReference>
<keyword evidence="2" id="KW-0732">Signal</keyword>
<dbReference type="PROSITE" id="PS51257">
    <property type="entry name" value="PROKAR_LIPOPROTEIN"/>
    <property type="match status" value="1"/>
</dbReference>
<dbReference type="Proteomes" id="UP000199035">
    <property type="component" value="Unassembled WGS sequence"/>
</dbReference>
<dbReference type="GO" id="GO:0015562">
    <property type="term" value="F:efflux transmembrane transporter activity"/>
    <property type="evidence" value="ECO:0007669"/>
    <property type="project" value="InterPro"/>
</dbReference>
<keyword evidence="2 3" id="KW-0449">Lipoprotein</keyword>
<dbReference type="InterPro" id="IPR010131">
    <property type="entry name" value="MdtP/NodT-like"/>
</dbReference>
<comment type="subcellular location">
    <subcellularLocation>
        <location evidence="2">Cell outer membrane</location>
        <topology evidence="2">Lipid-anchor</topology>
    </subcellularLocation>
</comment>
<organism evidence="3 4">
    <name type="scientific">Acinetobacter kyonggiensis</name>
    <dbReference type="NCBI Taxonomy" id="595670"/>
    <lineage>
        <taxon>Bacteria</taxon>
        <taxon>Pseudomonadati</taxon>
        <taxon>Pseudomonadota</taxon>
        <taxon>Gammaproteobacteria</taxon>
        <taxon>Moraxellales</taxon>
        <taxon>Moraxellaceae</taxon>
        <taxon>Acinetobacter</taxon>
    </lineage>
</organism>
<keyword evidence="2" id="KW-1134">Transmembrane beta strand</keyword>
<dbReference type="InterPro" id="IPR003423">
    <property type="entry name" value="OMP_efflux"/>
</dbReference>
<dbReference type="AlphaFoldDB" id="A0A1H3L2B4"/>
<dbReference type="NCBIfam" id="TIGR01845">
    <property type="entry name" value="outer_NodT"/>
    <property type="match status" value="1"/>
</dbReference>
<feature type="chain" id="PRO_5011330220" evidence="2">
    <location>
        <begin position="23"/>
        <end position="467"/>
    </location>
</feature>
<keyword evidence="4" id="KW-1185">Reference proteome</keyword>
<evidence type="ECO:0000256" key="2">
    <source>
        <dbReference type="RuleBase" id="RU362097"/>
    </source>
</evidence>
<dbReference type="EMBL" id="FNPK01000015">
    <property type="protein sequence ID" value="SDY58359.1"/>
    <property type="molecule type" value="Genomic_DNA"/>
</dbReference>
<reference evidence="4" key="1">
    <citation type="submission" date="2016-10" db="EMBL/GenBank/DDBJ databases">
        <authorList>
            <person name="Varghese N."/>
            <person name="Submissions S."/>
        </authorList>
    </citation>
    <scope>NUCLEOTIDE SEQUENCE [LARGE SCALE GENOMIC DNA]</scope>
    <source>
        <strain evidence="4">ANC 5109</strain>
    </source>
</reference>
<evidence type="ECO:0000256" key="1">
    <source>
        <dbReference type="ARBA" id="ARBA00007613"/>
    </source>
</evidence>
<proteinExistence type="inferred from homology"/>
<keyword evidence="2" id="KW-0812">Transmembrane</keyword>
<keyword evidence="2" id="KW-0564">Palmitate</keyword>
<protein>
    <submittedName>
        <fullName evidence="3">Efflux transporter, outer membrane factor (OMF) lipoprotein, NodT family</fullName>
    </submittedName>
</protein>
<evidence type="ECO:0000313" key="4">
    <source>
        <dbReference type="Proteomes" id="UP000199035"/>
    </source>
</evidence>
<dbReference type="PANTHER" id="PTHR30203">
    <property type="entry name" value="OUTER MEMBRANE CATION EFFLUX PROTEIN"/>
    <property type="match status" value="1"/>
</dbReference>